<dbReference type="STRING" id="3076.A0A2P6TNV2"/>
<dbReference type="OrthoDB" id="10020554at2759"/>
<sequence length="432" mass="47070">MSRRGGTNGSAEIKRVPLLRVTSAESLDSPIDRRSDFYRRSALLQQFQQGKLAPQPMLTPPNICTFARIVLVPLFVLLWHTVHDYASIATASVFILAAVTDWLDGYLARRMKITSAFGAFLDPVADKIMVSTALVLLATAPPAPISSFGMAIPVCLMIGREITMSALREWAAASGGGAHKAVKVNSLGKWKTALQMVAMSALLLLRNADHLLGDEPMLLEWLHFATWMAWLMLWVATVLALWSLANYMSGVWHFFRFPGVPKPPRPPRHRRGSQPLLPAQSRAQQLASAPRSAQRAVWAAAEAQQQGAAAALASSDSEDRVPPGCSRYTVSLPKPLGLVLEEGKGGRGVYVAEIVAKGNAAEMAPEISVGDELIATNGLTFTTEQVYNDNIVRGGETYVRLNVRNNDFKTVMAAIGSIKPPMKVVLEFQRCE</sequence>
<feature type="transmembrane region" description="Helical" evidence="13">
    <location>
        <begin position="85"/>
        <end position="103"/>
    </location>
</feature>
<reference evidence="15 16" key="1">
    <citation type="journal article" date="2018" name="Plant J.">
        <title>Genome sequences of Chlorella sorokiniana UTEX 1602 and Micractinium conductrix SAG 241.80: implications to maltose excretion by a green alga.</title>
        <authorList>
            <person name="Arriola M.B."/>
            <person name="Velmurugan N."/>
            <person name="Zhang Y."/>
            <person name="Plunkett M.H."/>
            <person name="Hondzo H."/>
            <person name="Barney B.M."/>
        </authorList>
    </citation>
    <scope>NUCLEOTIDE SEQUENCE [LARGE SCALE GENOMIC DNA]</scope>
    <source>
        <strain evidence="16">UTEX 1602</strain>
    </source>
</reference>
<organism evidence="15 16">
    <name type="scientific">Chlorella sorokiniana</name>
    <name type="common">Freshwater green alga</name>
    <dbReference type="NCBI Taxonomy" id="3076"/>
    <lineage>
        <taxon>Eukaryota</taxon>
        <taxon>Viridiplantae</taxon>
        <taxon>Chlorophyta</taxon>
        <taxon>core chlorophytes</taxon>
        <taxon>Trebouxiophyceae</taxon>
        <taxon>Chlorellales</taxon>
        <taxon>Chlorellaceae</taxon>
        <taxon>Chlorella clade</taxon>
        <taxon>Chlorella</taxon>
    </lineage>
</organism>
<dbReference type="Pfam" id="PF01066">
    <property type="entry name" value="CDP-OH_P_transf"/>
    <property type="match status" value="1"/>
</dbReference>
<feature type="domain" description="PDZ" evidence="14">
    <location>
        <begin position="336"/>
        <end position="386"/>
    </location>
</feature>
<keyword evidence="8 13" id="KW-0472">Membrane</keyword>
<dbReference type="InterPro" id="IPR050324">
    <property type="entry name" value="CDP-alcohol_PTase-I"/>
</dbReference>
<dbReference type="InterPro" id="IPR043130">
    <property type="entry name" value="CDP-OH_PTrfase_TM_dom"/>
</dbReference>
<dbReference type="InterPro" id="IPR001478">
    <property type="entry name" value="PDZ"/>
</dbReference>
<comment type="caution">
    <text evidence="15">The sequence shown here is derived from an EMBL/GenBank/DDBJ whole genome shotgun (WGS) entry which is preliminary data.</text>
</comment>
<keyword evidence="10" id="KW-1208">Phospholipid metabolism</keyword>
<evidence type="ECO:0000256" key="11">
    <source>
        <dbReference type="RuleBase" id="RU003750"/>
    </source>
</evidence>
<feature type="region of interest" description="Disordered" evidence="12">
    <location>
        <begin position="263"/>
        <end position="284"/>
    </location>
</feature>
<accession>A0A2P6TNV2</accession>
<evidence type="ECO:0000256" key="4">
    <source>
        <dbReference type="ARBA" id="ARBA00022679"/>
    </source>
</evidence>
<evidence type="ECO:0000256" key="1">
    <source>
        <dbReference type="ARBA" id="ARBA00004141"/>
    </source>
</evidence>
<evidence type="ECO:0000256" key="7">
    <source>
        <dbReference type="ARBA" id="ARBA00023098"/>
    </source>
</evidence>
<dbReference type="InterPro" id="IPR048254">
    <property type="entry name" value="CDP_ALCOHOL_P_TRANSF_CS"/>
</dbReference>
<dbReference type="PANTHER" id="PTHR14269">
    <property type="entry name" value="CDP-DIACYLGLYCEROL--GLYCEROL-3-PHOSPHATE 3-PHOSPHATIDYLTRANSFERASE-RELATED"/>
    <property type="match status" value="1"/>
</dbReference>
<dbReference type="NCBIfam" id="TIGR00560">
    <property type="entry name" value="pgsA"/>
    <property type="match status" value="1"/>
</dbReference>
<dbReference type="InterPro" id="IPR004570">
    <property type="entry name" value="Phosphatidylglycerol_P_synth"/>
</dbReference>
<dbReference type="GO" id="GO:0008444">
    <property type="term" value="F:CDP-diacylglycerol-glycerol-3-phosphate 3-phosphatidyltransferase activity"/>
    <property type="evidence" value="ECO:0007669"/>
    <property type="project" value="InterPro"/>
</dbReference>
<evidence type="ECO:0000256" key="13">
    <source>
        <dbReference type="SAM" id="Phobius"/>
    </source>
</evidence>
<evidence type="ECO:0000256" key="6">
    <source>
        <dbReference type="ARBA" id="ARBA00022989"/>
    </source>
</evidence>
<dbReference type="GO" id="GO:0046474">
    <property type="term" value="P:glycerophospholipid biosynthetic process"/>
    <property type="evidence" value="ECO:0007669"/>
    <property type="project" value="TreeGrafter"/>
</dbReference>
<evidence type="ECO:0000256" key="12">
    <source>
        <dbReference type="SAM" id="MobiDB-lite"/>
    </source>
</evidence>
<keyword evidence="4 11" id="KW-0808">Transferase</keyword>
<evidence type="ECO:0000256" key="3">
    <source>
        <dbReference type="ARBA" id="ARBA00022516"/>
    </source>
</evidence>
<dbReference type="PROSITE" id="PS00379">
    <property type="entry name" value="CDP_ALCOHOL_P_TRANSF"/>
    <property type="match status" value="1"/>
</dbReference>
<dbReference type="CDD" id="cd00136">
    <property type="entry name" value="PDZ_canonical"/>
    <property type="match status" value="1"/>
</dbReference>
<dbReference type="PROSITE" id="PS50106">
    <property type="entry name" value="PDZ"/>
    <property type="match status" value="1"/>
</dbReference>
<proteinExistence type="inferred from homology"/>
<evidence type="ECO:0000256" key="5">
    <source>
        <dbReference type="ARBA" id="ARBA00022692"/>
    </source>
</evidence>
<evidence type="ECO:0000256" key="10">
    <source>
        <dbReference type="ARBA" id="ARBA00023264"/>
    </source>
</evidence>
<dbReference type="InterPro" id="IPR000462">
    <property type="entry name" value="CDP-OH_P_trans"/>
</dbReference>
<evidence type="ECO:0000313" key="15">
    <source>
        <dbReference type="EMBL" id="PRW51020.1"/>
    </source>
</evidence>
<feature type="transmembrane region" description="Helical" evidence="13">
    <location>
        <begin position="227"/>
        <end position="247"/>
    </location>
</feature>
<dbReference type="InterPro" id="IPR036034">
    <property type="entry name" value="PDZ_sf"/>
</dbReference>
<comment type="similarity">
    <text evidence="2 11">Belongs to the CDP-alcohol phosphatidyltransferase class-I family.</text>
</comment>
<feature type="transmembrane region" description="Helical" evidence="13">
    <location>
        <begin position="58"/>
        <end position="79"/>
    </location>
</feature>
<dbReference type="Gene3D" id="1.20.120.1760">
    <property type="match status" value="1"/>
</dbReference>
<evidence type="ECO:0000256" key="8">
    <source>
        <dbReference type="ARBA" id="ARBA00023136"/>
    </source>
</evidence>
<keyword evidence="3" id="KW-0444">Lipid biosynthesis</keyword>
<gene>
    <name evidence="15" type="ORF">C2E21_5702</name>
</gene>
<keyword evidence="6 13" id="KW-1133">Transmembrane helix</keyword>
<dbReference type="AlphaFoldDB" id="A0A2P6TNV2"/>
<dbReference type="SUPFAM" id="SSF50156">
    <property type="entry name" value="PDZ domain-like"/>
    <property type="match status" value="1"/>
</dbReference>
<dbReference type="PANTHER" id="PTHR14269:SF62">
    <property type="entry name" value="CDP-DIACYLGLYCEROL--GLYCEROL-3-PHOSPHATE 3-PHOSPHATIDYLTRANSFERASE 1, CHLOROPLASTIC"/>
    <property type="match status" value="1"/>
</dbReference>
<dbReference type="GO" id="GO:0016020">
    <property type="term" value="C:membrane"/>
    <property type="evidence" value="ECO:0007669"/>
    <property type="project" value="UniProtKB-SubCell"/>
</dbReference>
<protein>
    <submittedName>
        <fullName evidence="15">CDP-diacylglycerol--glycerol-3-phosphate 3-phosphatidyltransferase</fullName>
    </submittedName>
</protein>
<evidence type="ECO:0000256" key="2">
    <source>
        <dbReference type="ARBA" id="ARBA00010441"/>
    </source>
</evidence>
<dbReference type="Proteomes" id="UP000239899">
    <property type="component" value="Unassembled WGS sequence"/>
</dbReference>
<evidence type="ECO:0000256" key="9">
    <source>
        <dbReference type="ARBA" id="ARBA00023209"/>
    </source>
</evidence>
<comment type="subcellular location">
    <subcellularLocation>
        <location evidence="1">Membrane</location>
        <topology evidence="1">Multi-pass membrane protein</topology>
    </subcellularLocation>
</comment>
<keyword evidence="7" id="KW-0443">Lipid metabolism</keyword>
<keyword evidence="16" id="KW-1185">Reference proteome</keyword>
<dbReference type="Gene3D" id="2.30.42.10">
    <property type="match status" value="1"/>
</dbReference>
<dbReference type="Pfam" id="PF00595">
    <property type="entry name" value="PDZ"/>
    <property type="match status" value="1"/>
</dbReference>
<dbReference type="EMBL" id="LHPG02000010">
    <property type="protein sequence ID" value="PRW51020.1"/>
    <property type="molecule type" value="Genomic_DNA"/>
</dbReference>
<keyword evidence="9" id="KW-0594">Phospholipid biosynthesis</keyword>
<evidence type="ECO:0000259" key="14">
    <source>
        <dbReference type="PROSITE" id="PS50106"/>
    </source>
</evidence>
<name>A0A2P6TNV2_CHLSO</name>
<evidence type="ECO:0000313" key="16">
    <source>
        <dbReference type="Proteomes" id="UP000239899"/>
    </source>
</evidence>
<keyword evidence="5 13" id="KW-0812">Transmembrane</keyword>